<dbReference type="Gene3D" id="1.10.357.10">
    <property type="entry name" value="Tetracycline Repressor, domain 2"/>
    <property type="match status" value="1"/>
</dbReference>
<dbReference type="GO" id="GO:0003677">
    <property type="term" value="F:DNA binding"/>
    <property type="evidence" value="ECO:0007669"/>
    <property type="project" value="UniProtKB-UniRule"/>
</dbReference>
<reference evidence="6 7" key="1">
    <citation type="submission" date="2018-11" db="EMBL/GenBank/DDBJ databases">
        <authorList>
            <person name="Criscuolo A."/>
        </authorList>
    </citation>
    <scope>NUCLEOTIDE SEQUENCE [LARGE SCALE GENOMIC DNA]</scope>
    <source>
        <strain evidence="6">AT11b</strain>
    </source>
</reference>
<evidence type="ECO:0000313" key="6">
    <source>
        <dbReference type="EMBL" id="VDC33140.1"/>
    </source>
</evidence>
<dbReference type="InterPro" id="IPR004111">
    <property type="entry name" value="Repressor_TetR_C"/>
</dbReference>
<keyword evidence="2 4" id="KW-0238">DNA-binding</keyword>
<dbReference type="SUPFAM" id="SSF48498">
    <property type="entry name" value="Tetracyclin repressor-like, C-terminal domain"/>
    <property type="match status" value="1"/>
</dbReference>
<proteinExistence type="predicted"/>
<dbReference type="GO" id="GO:0045892">
    <property type="term" value="P:negative regulation of DNA-templated transcription"/>
    <property type="evidence" value="ECO:0007669"/>
    <property type="project" value="InterPro"/>
</dbReference>
<evidence type="ECO:0000313" key="7">
    <source>
        <dbReference type="Proteomes" id="UP000280861"/>
    </source>
</evidence>
<dbReference type="SUPFAM" id="SSF46689">
    <property type="entry name" value="Homeodomain-like"/>
    <property type="match status" value="1"/>
</dbReference>
<dbReference type="Proteomes" id="UP000280861">
    <property type="component" value="Unassembled WGS sequence"/>
</dbReference>
<name>A0A3P5XN26_9MICC</name>
<keyword evidence="3" id="KW-0804">Transcription</keyword>
<evidence type="ECO:0000259" key="5">
    <source>
        <dbReference type="PROSITE" id="PS50977"/>
    </source>
</evidence>
<dbReference type="EMBL" id="UXAU01000042">
    <property type="protein sequence ID" value="VDC33140.1"/>
    <property type="molecule type" value="Genomic_DNA"/>
</dbReference>
<keyword evidence="1" id="KW-0805">Transcription regulation</keyword>
<dbReference type="InterPro" id="IPR001647">
    <property type="entry name" value="HTH_TetR"/>
</dbReference>
<evidence type="ECO:0000256" key="3">
    <source>
        <dbReference type="ARBA" id="ARBA00023163"/>
    </source>
</evidence>
<sequence>MTQTNDASARLRLNKARVLAAAVNLADDVGLAELSMRRLSQSLGVVPMALYKHVAHKEDLLDGMVGLIVSEIDPPANDADWKNVVRLRVLSARSVLLRHQWARQVLETRTNQTPAVLDYTESFIGMFLAGGMSADLTHHVMHAMGSRIWGFSQELFDASAKQSPQPAASLSSEAQAAMFQQMAATYPNILRVATAASHDDESVIGQGCDDQFEFEFALNVMLDGFERLHISGWSSVDAKGS</sequence>
<accession>A0A3P5XN26</accession>
<dbReference type="Pfam" id="PF00440">
    <property type="entry name" value="TetR_N"/>
    <property type="match status" value="1"/>
</dbReference>
<organism evidence="6 7">
    <name type="scientific">Arthrobacter ulcerisalmonis</name>
    <dbReference type="NCBI Taxonomy" id="2483813"/>
    <lineage>
        <taxon>Bacteria</taxon>
        <taxon>Bacillati</taxon>
        <taxon>Actinomycetota</taxon>
        <taxon>Actinomycetes</taxon>
        <taxon>Micrococcales</taxon>
        <taxon>Micrococcaceae</taxon>
        <taxon>Arthrobacter</taxon>
    </lineage>
</organism>
<dbReference type="PROSITE" id="PS50977">
    <property type="entry name" value="HTH_TETR_2"/>
    <property type="match status" value="1"/>
</dbReference>
<gene>
    <name evidence="6" type="primary">tetR_5</name>
    <name evidence="6" type="ORF">PSET11_03251</name>
</gene>
<keyword evidence="7" id="KW-1185">Reference proteome</keyword>
<feature type="DNA-binding region" description="H-T-H motif" evidence="4">
    <location>
        <begin position="35"/>
        <end position="54"/>
    </location>
</feature>
<dbReference type="Gene3D" id="1.10.10.60">
    <property type="entry name" value="Homeodomain-like"/>
    <property type="match status" value="1"/>
</dbReference>
<evidence type="ECO:0000256" key="1">
    <source>
        <dbReference type="ARBA" id="ARBA00023015"/>
    </source>
</evidence>
<dbReference type="OrthoDB" id="329481at2"/>
<dbReference type="InterPro" id="IPR009057">
    <property type="entry name" value="Homeodomain-like_sf"/>
</dbReference>
<feature type="domain" description="HTH tetR-type" evidence="5">
    <location>
        <begin position="12"/>
        <end position="72"/>
    </location>
</feature>
<evidence type="ECO:0000256" key="4">
    <source>
        <dbReference type="PROSITE-ProRule" id="PRU00335"/>
    </source>
</evidence>
<dbReference type="Pfam" id="PF02909">
    <property type="entry name" value="TetR_C_1"/>
    <property type="match status" value="1"/>
</dbReference>
<dbReference type="InterPro" id="IPR036271">
    <property type="entry name" value="Tet_transcr_reg_TetR-rel_C_sf"/>
</dbReference>
<dbReference type="AlphaFoldDB" id="A0A3P5XN26"/>
<dbReference type="RefSeq" id="WP_124093319.1">
    <property type="nucleotide sequence ID" value="NZ_CBCRYA010000026.1"/>
</dbReference>
<evidence type="ECO:0000256" key="2">
    <source>
        <dbReference type="ARBA" id="ARBA00023125"/>
    </source>
</evidence>
<protein>
    <submittedName>
        <fullName evidence="6">Tetracycline repressor protein class G</fullName>
    </submittedName>
</protein>